<evidence type="ECO:0000313" key="2">
    <source>
        <dbReference type="EMBL" id="KAG0141060.1"/>
    </source>
</evidence>
<sequence length="445" mass="50696">MSFINKLPSWENVIDQAGIGNDPFLYLLDQIERIAHPKSPDSLFGILLAFAAIYLILIFVCFSIFLIPFLRGKEARKRHFWIYKKQHLTSTTTPYYILNSGLHIYMSGELPGYIGFHVTAFGSLYAYLSSPRRINSSQLPFYLRPKFLNTIFFFIPILVTSNTLGWCIALFLNARNQSKSNMEFVTEVLNKSKTWNTSSISGEGLVLLKLADYLKVCDQHVVLTRWSSACWALIGVIFTIFYAVTVTALLSLLKRCMAFSAGKHCFTRTLEYHTDVEGSLALETKKKPITLSSTQPSVKRMRTGFVYLVGHCSIMLLCLLLDVPIGILMAVETERTLFDPRWRAVTNWITLISSCFVSIAILIHSWRIITERDTTQNVTSIIDKPICEEEVTPARFLVNEDELKTEEEESQKGENMMTVMNKVPKHTTFPSGMGLDFRSERTLQL</sequence>
<dbReference type="EMBL" id="MU167404">
    <property type="protein sequence ID" value="KAG0141060.1"/>
    <property type="molecule type" value="Genomic_DNA"/>
</dbReference>
<keyword evidence="1" id="KW-0812">Transmembrane</keyword>
<feature type="transmembrane region" description="Helical" evidence="1">
    <location>
        <begin position="305"/>
        <end position="328"/>
    </location>
</feature>
<comment type="caution">
    <text evidence="2">The sequence shown here is derived from an EMBL/GenBank/DDBJ whole genome shotgun (WGS) entry which is preliminary data.</text>
</comment>
<reference evidence="2" key="1">
    <citation type="submission" date="2013-11" db="EMBL/GenBank/DDBJ databases">
        <title>Genome sequence of the fusiform rust pathogen reveals effectors for host alternation and coevolution with pine.</title>
        <authorList>
            <consortium name="DOE Joint Genome Institute"/>
            <person name="Smith K."/>
            <person name="Pendleton A."/>
            <person name="Kubisiak T."/>
            <person name="Anderson C."/>
            <person name="Salamov A."/>
            <person name="Aerts A."/>
            <person name="Riley R."/>
            <person name="Clum A."/>
            <person name="Lindquist E."/>
            <person name="Ence D."/>
            <person name="Campbell M."/>
            <person name="Kronenberg Z."/>
            <person name="Feau N."/>
            <person name="Dhillon B."/>
            <person name="Hamelin R."/>
            <person name="Burleigh J."/>
            <person name="Smith J."/>
            <person name="Yandell M."/>
            <person name="Nelson C."/>
            <person name="Grigoriev I."/>
            <person name="Davis J."/>
        </authorList>
    </citation>
    <scope>NUCLEOTIDE SEQUENCE</scope>
    <source>
        <strain evidence="2">G11</strain>
    </source>
</reference>
<accession>A0A9P6N756</accession>
<keyword evidence="1" id="KW-0472">Membrane</keyword>
<feature type="transmembrane region" description="Helical" evidence="1">
    <location>
        <begin position="43"/>
        <end position="67"/>
    </location>
</feature>
<feature type="transmembrane region" description="Helical" evidence="1">
    <location>
        <begin position="88"/>
        <end position="106"/>
    </location>
</feature>
<gene>
    <name evidence="2" type="ORF">CROQUDRAFT_674318</name>
</gene>
<feature type="transmembrane region" description="Helical" evidence="1">
    <location>
        <begin position="151"/>
        <end position="172"/>
    </location>
</feature>
<feature type="transmembrane region" description="Helical" evidence="1">
    <location>
        <begin position="348"/>
        <end position="366"/>
    </location>
</feature>
<feature type="transmembrane region" description="Helical" evidence="1">
    <location>
        <begin position="112"/>
        <end position="130"/>
    </location>
</feature>
<feature type="transmembrane region" description="Helical" evidence="1">
    <location>
        <begin position="231"/>
        <end position="253"/>
    </location>
</feature>
<dbReference type="AlphaFoldDB" id="A0A9P6N756"/>
<proteinExistence type="predicted"/>
<evidence type="ECO:0000256" key="1">
    <source>
        <dbReference type="SAM" id="Phobius"/>
    </source>
</evidence>
<evidence type="ECO:0000313" key="3">
    <source>
        <dbReference type="Proteomes" id="UP000886653"/>
    </source>
</evidence>
<protein>
    <submittedName>
        <fullName evidence="2">Uncharacterized protein</fullName>
    </submittedName>
</protein>
<dbReference type="Proteomes" id="UP000886653">
    <property type="component" value="Unassembled WGS sequence"/>
</dbReference>
<organism evidence="2 3">
    <name type="scientific">Cronartium quercuum f. sp. fusiforme G11</name>
    <dbReference type="NCBI Taxonomy" id="708437"/>
    <lineage>
        <taxon>Eukaryota</taxon>
        <taxon>Fungi</taxon>
        <taxon>Dikarya</taxon>
        <taxon>Basidiomycota</taxon>
        <taxon>Pucciniomycotina</taxon>
        <taxon>Pucciniomycetes</taxon>
        <taxon>Pucciniales</taxon>
        <taxon>Coleosporiaceae</taxon>
        <taxon>Cronartium</taxon>
    </lineage>
</organism>
<keyword evidence="1" id="KW-1133">Transmembrane helix</keyword>
<keyword evidence="3" id="KW-1185">Reference proteome</keyword>
<dbReference type="OrthoDB" id="2503049at2759"/>
<name>A0A9P6N756_9BASI</name>